<dbReference type="OrthoDB" id="9826351at2"/>
<accession>A0A0P6YAK8</accession>
<name>A0A0P6YAK8_9CHLR</name>
<gene>
    <name evidence="2" type="ORF">SE18_11200</name>
</gene>
<dbReference type="PROSITE" id="PS51257">
    <property type="entry name" value="PROKAR_LIPOPROTEIN"/>
    <property type="match status" value="1"/>
</dbReference>
<keyword evidence="1" id="KW-0732">Signal</keyword>
<dbReference type="EMBL" id="LGKP01000019">
    <property type="protein sequence ID" value="KPL87049.1"/>
    <property type="molecule type" value="Genomic_DNA"/>
</dbReference>
<reference evidence="2 3" key="1">
    <citation type="submission" date="2015-07" db="EMBL/GenBank/DDBJ databases">
        <title>Whole genome sequence of Herpetosiphon geysericola DSM 7119.</title>
        <authorList>
            <person name="Hemp J."/>
            <person name="Ward L.M."/>
            <person name="Pace L.A."/>
            <person name="Fischer W.W."/>
        </authorList>
    </citation>
    <scope>NUCLEOTIDE SEQUENCE [LARGE SCALE GENOMIC DNA]</scope>
    <source>
        <strain evidence="2 3">DSM 7119</strain>
    </source>
</reference>
<dbReference type="AlphaFoldDB" id="A0A0P6YAK8"/>
<dbReference type="Proteomes" id="UP000050277">
    <property type="component" value="Unassembled WGS sequence"/>
</dbReference>
<proteinExistence type="predicted"/>
<feature type="signal peptide" evidence="1">
    <location>
        <begin position="1"/>
        <end position="29"/>
    </location>
</feature>
<dbReference type="RefSeq" id="WP_054534542.1">
    <property type="nucleotide sequence ID" value="NZ_LGKP01000019.1"/>
</dbReference>
<evidence type="ECO:0008006" key="4">
    <source>
        <dbReference type="Google" id="ProtNLM"/>
    </source>
</evidence>
<organism evidence="2 3">
    <name type="scientific">Herpetosiphon geysericola</name>
    <dbReference type="NCBI Taxonomy" id="70996"/>
    <lineage>
        <taxon>Bacteria</taxon>
        <taxon>Bacillati</taxon>
        <taxon>Chloroflexota</taxon>
        <taxon>Chloroflexia</taxon>
        <taxon>Herpetosiphonales</taxon>
        <taxon>Herpetosiphonaceae</taxon>
        <taxon>Herpetosiphon</taxon>
    </lineage>
</organism>
<evidence type="ECO:0000256" key="1">
    <source>
        <dbReference type="SAM" id="SignalP"/>
    </source>
</evidence>
<evidence type="ECO:0000313" key="3">
    <source>
        <dbReference type="Proteomes" id="UP000050277"/>
    </source>
</evidence>
<sequence length="196" mass="21552">MRSLQRTINLSVGLLLILAACGRTSNQPAASPVQRGQVVVVHTATAIVPSPTVAKKFVFDTQLAISIATELALSPTSQPPILTFPPSPTSPPVQSEKITGDCEPWRNFIPSNCWFSDRRKIIVQAGSSFDRQQGRIQVLYAGRANYDTPERFGSIKIYAVDYPIVDLYTNTTHLLFNLETRQWLDVDGTPLPTATP</sequence>
<comment type="caution">
    <text evidence="2">The sequence shown here is derived from an EMBL/GenBank/DDBJ whole genome shotgun (WGS) entry which is preliminary data.</text>
</comment>
<keyword evidence="3" id="KW-1185">Reference proteome</keyword>
<evidence type="ECO:0000313" key="2">
    <source>
        <dbReference type="EMBL" id="KPL87049.1"/>
    </source>
</evidence>
<feature type="chain" id="PRO_5006133489" description="Lipoprotein" evidence="1">
    <location>
        <begin position="30"/>
        <end position="196"/>
    </location>
</feature>
<protein>
    <recommendedName>
        <fullName evidence="4">Lipoprotein</fullName>
    </recommendedName>
</protein>